<keyword evidence="1" id="KW-0472">Membrane</keyword>
<accession>A0A0V1KHU4</accession>
<protein>
    <submittedName>
        <fullName evidence="2">Uncharacterized protein</fullName>
    </submittedName>
</protein>
<evidence type="ECO:0000256" key="1">
    <source>
        <dbReference type="SAM" id="Phobius"/>
    </source>
</evidence>
<dbReference type="Proteomes" id="UP000054721">
    <property type="component" value="Unassembled WGS sequence"/>
</dbReference>
<feature type="transmembrane region" description="Helical" evidence="1">
    <location>
        <begin position="6"/>
        <end position="25"/>
    </location>
</feature>
<dbReference type="AlphaFoldDB" id="A0A0V1KHU4"/>
<keyword evidence="3" id="KW-1185">Reference proteome</keyword>
<dbReference type="EMBL" id="JYDW01001992">
    <property type="protein sequence ID" value="KRZ46859.1"/>
    <property type="molecule type" value="Genomic_DNA"/>
</dbReference>
<sequence length="31" mass="3465">MEPLEQVLGILWVFGFVHIQLVVIAPKFSPG</sequence>
<keyword evidence="1" id="KW-1133">Transmembrane helix</keyword>
<name>A0A0V1KHU4_9BILA</name>
<evidence type="ECO:0000313" key="2">
    <source>
        <dbReference type="EMBL" id="KRZ46859.1"/>
    </source>
</evidence>
<reference evidence="2 3" key="1">
    <citation type="submission" date="2015-05" db="EMBL/GenBank/DDBJ databases">
        <title>Evolution of Trichinella species and genotypes.</title>
        <authorList>
            <person name="Korhonen P.K."/>
            <person name="Edoardo P."/>
            <person name="Giuseppe L.R."/>
            <person name="Gasser R.B."/>
        </authorList>
    </citation>
    <scope>NUCLEOTIDE SEQUENCE [LARGE SCALE GENOMIC DNA]</scope>
    <source>
        <strain evidence="2">ISS10</strain>
    </source>
</reference>
<comment type="caution">
    <text evidence="2">The sequence shown here is derived from an EMBL/GenBank/DDBJ whole genome shotgun (WGS) entry which is preliminary data.</text>
</comment>
<evidence type="ECO:0000313" key="3">
    <source>
        <dbReference type="Proteomes" id="UP000054721"/>
    </source>
</evidence>
<gene>
    <name evidence="2" type="ORF">T02_2567</name>
</gene>
<proteinExistence type="predicted"/>
<keyword evidence="1" id="KW-0812">Transmembrane</keyword>
<organism evidence="2 3">
    <name type="scientific">Trichinella nativa</name>
    <dbReference type="NCBI Taxonomy" id="6335"/>
    <lineage>
        <taxon>Eukaryota</taxon>
        <taxon>Metazoa</taxon>
        <taxon>Ecdysozoa</taxon>
        <taxon>Nematoda</taxon>
        <taxon>Enoplea</taxon>
        <taxon>Dorylaimia</taxon>
        <taxon>Trichinellida</taxon>
        <taxon>Trichinellidae</taxon>
        <taxon>Trichinella</taxon>
    </lineage>
</organism>